<reference evidence="2" key="1">
    <citation type="journal article" date="2023" name="Nat. Commun.">
        <title>Diploid and tetraploid genomes of Acorus and the evolution of monocots.</title>
        <authorList>
            <person name="Ma L."/>
            <person name="Liu K.W."/>
            <person name="Li Z."/>
            <person name="Hsiao Y.Y."/>
            <person name="Qi Y."/>
            <person name="Fu T."/>
            <person name="Tang G.D."/>
            <person name="Zhang D."/>
            <person name="Sun W.H."/>
            <person name="Liu D.K."/>
            <person name="Li Y."/>
            <person name="Chen G.Z."/>
            <person name="Liu X.D."/>
            <person name="Liao X.Y."/>
            <person name="Jiang Y.T."/>
            <person name="Yu X."/>
            <person name="Hao Y."/>
            <person name="Huang J."/>
            <person name="Zhao X.W."/>
            <person name="Ke S."/>
            <person name="Chen Y.Y."/>
            <person name="Wu W.L."/>
            <person name="Hsu J.L."/>
            <person name="Lin Y.F."/>
            <person name="Huang M.D."/>
            <person name="Li C.Y."/>
            <person name="Huang L."/>
            <person name="Wang Z.W."/>
            <person name="Zhao X."/>
            <person name="Zhong W.Y."/>
            <person name="Peng D.H."/>
            <person name="Ahmad S."/>
            <person name="Lan S."/>
            <person name="Zhang J.S."/>
            <person name="Tsai W.C."/>
            <person name="Van de Peer Y."/>
            <person name="Liu Z.J."/>
        </authorList>
    </citation>
    <scope>NUCLEOTIDE SEQUENCE</scope>
    <source>
        <strain evidence="2">CP</strain>
    </source>
</reference>
<dbReference type="EMBL" id="JAUJYO010000021">
    <property type="protein sequence ID" value="KAK1284578.1"/>
    <property type="molecule type" value="Genomic_DNA"/>
</dbReference>
<comment type="caution">
    <text evidence="2">The sequence shown here is derived from an EMBL/GenBank/DDBJ whole genome shotgun (WGS) entry which is preliminary data.</text>
</comment>
<accession>A0AAV9C673</accession>
<name>A0AAV9C673_ACOCL</name>
<dbReference type="Proteomes" id="UP001180020">
    <property type="component" value="Unassembled WGS sequence"/>
</dbReference>
<reference evidence="2" key="2">
    <citation type="submission" date="2023-06" db="EMBL/GenBank/DDBJ databases">
        <authorList>
            <person name="Ma L."/>
            <person name="Liu K.-W."/>
            <person name="Li Z."/>
            <person name="Hsiao Y.-Y."/>
            <person name="Qi Y."/>
            <person name="Fu T."/>
            <person name="Tang G."/>
            <person name="Zhang D."/>
            <person name="Sun W.-H."/>
            <person name="Liu D.-K."/>
            <person name="Li Y."/>
            <person name="Chen G.-Z."/>
            <person name="Liu X.-D."/>
            <person name="Liao X.-Y."/>
            <person name="Jiang Y.-T."/>
            <person name="Yu X."/>
            <person name="Hao Y."/>
            <person name="Huang J."/>
            <person name="Zhao X.-W."/>
            <person name="Ke S."/>
            <person name="Chen Y.-Y."/>
            <person name="Wu W.-L."/>
            <person name="Hsu J.-L."/>
            <person name="Lin Y.-F."/>
            <person name="Huang M.-D."/>
            <person name="Li C.-Y."/>
            <person name="Huang L."/>
            <person name="Wang Z.-W."/>
            <person name="Zhao X."/>
            <person name="Zhong W.-Y."/>
            <person name="Peng D.-H."/>
            <person name="Ahmad S."/>
            <person name="Lan S."/>
            <person name="Zhang J.-S."/>
            <person name="Tsai W.-C."/>
            <person name="Van De Peer Y."/>
            <person name="Liu Z.-J."/>
        </authorList>
    </citation>
    <scope>NUCLEOTIDE SEQUENCE</scope>
    <source>
        <strain evidence="2">CP</strain>
        <tissue evidence="2">Leaves</tissue>
    </source>
</reference>
<organism evidence="2 3">
    <name type="scientific">Acorus calamus</name>
    <name type="common">Sweet flag</name>
    <dbReference type="NCBI Taxonomy" id="4465"/>
    <lineage>
        <taxon>Eukaryota</taxon>
        <taxon>Viridiplantae</taxon>
        <taxon>Streptophyta</taxon>
        <taxon>Embryophyta</taxon>
        <taxon>Tracheophyta</taxon>
        <taxon>Spermatophyta</taxon>
        <taxon>Magnoliopsida</taxon>
        <taxon>Liliopsida</taxon>
        <taxon>Acoraceae</taxon>
        <taxon>Acorus</taxon>
    </lineage>
</organism>
<protein>
    <submittedName>
        <fullName evidence="2">Uncharacterized protein</fullName>
    </submittedName>
</protein>
<evidence type="ECO:0000313" key="2">
    <source>
        <dbReference type="EMBL" id="KAK1284578.1"/>
    </source>
</evidence>
<gene>
    <name evidence="2" type="ORF">QJS10_CPB21g00129</name>
</gene>
<evidence type="ECO:0000313" key="3">
    <source>
        <dbReference type="Proteomes" id="UP001180020"/>
    </source>
</evidence>
<evidence type="ECO:0000256" key="1">
    <source>
        <dbReference type="SAM" id="MobiDB-lite"/>
    </source>
</evidence>
<feature type="compositionally biased region" description="Basic and acidic residues" evidence="1">
    <location>
        <begin position="1"/>
        <end position="13"/>
    </location>
</feature>
<keyword evidence="3" id="KW-1185">Reference proteome</keyword>
<sequence>MNDSTDALRKNGESGRGPSRSLYDKSITDKLCKSLKEAGIEPVSSLWERFNFSNIPSSPNCDGIPPVNELWLRSSTSCRLISFPI</sequence>
<feature type="region of interest" description="Disordered" evidence="1">
    <location>
        <begin position="1"/>
        <end position="22"/>
    </location>
</feature>
<dbReference type="AlphaFoldDB" id="A0AAV9C673"/>
<proteinExistence type="predicted"/>